<accession>A0A399DTP6</accession>
<dbReference type="EMBL" id="QWKX01000068">
    <property type="protein sequence ID" value="RIH75417.1"/>
    <property type="molecule type" value="Genomic_DNA"/>
</dbReference>
<name>A0A399DTP6_9DEIN</name>
<dbReference type="InterPro" id="IPR019994">
    <property type="entry name" value="Lipid-A-disac_synthase-rel_put"/>
</dbReference>
<evidence type="ECO:0008006" key="3">
    <source>
        <dbReference type="Google" id="ProtNLM"/>
    </source>
</evidence>
<dbReference type="AlphaFoldDB" id="A0A399DTP6"/>
<reference evidence="1 2" key="1">
    <citation type="submission" date="2018-08" db="EMBL/GenBank/DDBJ databases">
        <title>Meiothermus cateniformans JCM 15151 genome sequencing project.</title>
        <authorList>
            <person name="Da Costa M.S."/>
            <person name="Albuquerque L."/>
            <person name="Raposo P."/>
            <person name="Froufe H.J.C."/>
            <person name="Barroso C.S."/>
            <person name="Egas C."/>
        </authorList>
    </citation>
    <scope>NUCLEOTIDE SEQUENCE [LARGE SCALE GENOMIC DNA]</scope>
    <source>
        <strain evidence="1 2">JCM 15151</strain>
    </source>
</reference>
<proteinExistence type="predicted"/>
<dbReference type="Proteomes" id="UP000266089">
    <property type="component" value="Unassembled WGS sequence"/>
</dbReference>
<evidence type="ECO:0000313" key="1">
    <source>
        <dbReference type="EMBL" id="RIH75417.1"/>
    </source>
</evidence>
<organism evidence="1 2">
    <name type="scientific">Meiothermus taiwanensis</name>
    <dbReference type="NCBI Taxonomy" id="172827"/>
    <lineage>
        <taxon>Bacteria</taxon>
        <taxon>Thermotogati</taxon>
        <taxon>Deinococcota</taxon>
        <taxon>Deinococci</taxon>
        <taxon>Thermales</taxon>
        <taxon>Thermaceae</taxon>
        <taxon>Meiothermus</taxon>
    </lineage>
</organism>
<dbReference type="NCBIfam" id="TIGR03492">
    <property type="entry name" value="lipid-A-disaccharide synthase-related protein"/>
    <property type="match status" value="1"/>
</dbReference>
<comment type="caution">
    <text evidence="1">The sequence shown here is derived from an EMBL/GenBank/DDBJ whole genome shotgun (WGS) entry which is preliminary data.</text>
</comment>
<dbReference type="RefSeq" id="WP_027886927.1">
    <property type="nucleotide sequence ID" value="NZ_JBHSXZ010000002.1"/>
</dbReference>
<dbReference type="OrthoDB" id="29253at2"/>
<dbReference type="PANTHER" id="PTHR39517">
    <property type="entry name" value="SLL0192 PROTEIN"/>
    <property type="match status" value="1"/>
</dbReference>
<protein>
    <recommendedName>
        <fullName evidence="3">Lipid-A-disaccharide synthase</fullName>
    </recommendedName>
</protein>
<gene>
    <name evidence="1" type="ORF">Mcate_02253</name>
</gene>
<dbReference type="SUPFAM" id="SSF53756">
    <property type="entry name" value="UDP-Glycosyltransferase/glycogen phosphorylase"/>
    <property type="match status" value="1"/>
</dbReference>
<evidence type="ECO:0000313" key="2">
    <source>
        <dbReference type="Proteomes" id="UP000266089"/>
    </source>
</evidence>
<sequence>MTDVLIISGGNAEDLIGATLCQHLGGLRLAALPLVGPGRRYEGCVERILGPRTQMPSGGFPFNSLENLLADLRAGFLQEIVLQIRAAQLARREVRAIAVVGDAYALAVGVLASDWGRLPLFHLQPQISHYYWGGRSVWERLRQINQFAAEDYMFYERWMHRFVRAVYVRDKLSEQRAQQLGMHKARFVGSMAMDTLGPPERDLSGLLDGRKALVLLPGTRADVRFSLPLMLQSATLLPELQPLVAWAGDFTNVPLAEGWALDIRDEQTAIAHREGQQVWLLRGAFSAILHVGYVAIGTAGTANEQAAGMGIPVVAFPTPGPQYIYPNALRQSRLLGKALRLVEASPEAAAAAVRGFLLDPQAREEAVREGLERNGPRGAIPQIASEIAEVLSADKNRFPN</sequence>
<dbReference type="PANTHER" id="PTHR39517:SF1">
    <property type="entry name" value="LIPID-A-DISACCHARIDE SYNTHASE"/>
    <property type="match status" value="1"/>
</dbReference>